<evidence type="ECO:0000313" key="2">
    <source>
        <dbReference type="EMBL" id="EJK54802.1"/>
    </source>
</evidence>
<evidence type="ECO:0000256" key="1">
    <source>
        <dbReference type="SAM" id="MobiDB-lite"/>
    </source>
</evidence>
<accession>K0S7L3</accession>
<reference evidence="2 3" key="1">
    <citation type="journal article" date="2012" name="Genome Biol.">
        <title>Genome and low-iron response of an oceanic diatom adapted to chronic iron limitation.</title>
        <authorList>
            <person name="Lommer M."/>
            <person name="Specht M."/>
            <person name="Roy A.S."/>
            <person name="Kraemer L."/>
            <person name="Andreson R."/>
            <person name="Gutowska M.A."/>
            <person name="Wolf J."/>
            <person name="Bergner S.V."/>
            <person name="Schilhabel M.B."/>
            <person name="Klostermeier U.C."/>
            <person name="Beiko R.G."/>
            <person name="Rosenstiel P."/>
            <person name="Hippler M."/>
            <person name="Laroche J."/>
        </authorList>
    </citation>
    <scope>NUCLEOTIDE SEQUENCE [LARGE SCALE GENOMIC DNA]</scope>
    <source>
        <strain evidence="2 3">CCMP1005</strain>
    </source>
</reference>
<name>K0S7L3_THAOC</name>
<sequence>MASKRGSQSSRANGQATAQTWFSHLTHCRHLLAQEYVAPDTTSSSLSTGGVVDTSSLSPVADCFSGFGASAPLCTINSATRSLRRDRISLARKPVERPRPPATSLNDPQDAPVRARAVQPAPTERVAHHERAPPDAAAPELVRPAAPPERLLPRRRGPRQQRLHVDPRRRRARQRARQPGQTLERPPTDDDGGACAGPGQDPPAVAEDDDGGHLVGVQDPRELPPPGPGRVGLCEHDAVLLLALTLRRLSLRVRPRDA</sequence>
<feature type="non-terminal residue" evidence="2">
    <location>
        <position position="258"/>
    </location>
</feature>
<feature type="compositionally biased region" description="Low complexity" evidence="1">
    <location>
        <begin position="111"/>
        <end position="122"/>
    </location>
</feature>
<protein>
    <submittedName>
        <fullName evidence="2">Uncharacterized protein</fullName>
    </submittedName>
</protein>
<comment type="caution">
    <text evidence="2">The sequence shown here is derived from an EMBL/GenBank/DDBJ whole genome shotgun (WGS) entry which is preliminary data.</text>
</comment>
<dbReference type="Proteomes" id="UP000266841">
    <property type="component" value="Unassembled WGS sequence"/>
</dbReference>
<organism evidence="2 3">
    <name type="scientific">Thalassiosira oceanica</name>
    <name type="common">Marine diatom</name>
    <dbReference type="NCBI Taxonomy" id="159749"/>
    <lineage>
        <taxon>Eukaryota</taxon>
        <taxon>Sar</taxon>
        <taxon>Stramenopiles</taxon>
        <taxon>Ochrophyta</taxon>
        <taxon>Bacillariophyta</taxon>
        <taxon>Coscinodiscophyceae</taxon>
        <taxon>Thalassiosirophycidae</taxon>
        <taxon>Thalassiosirales</taxon>
        <taxon>Thalassiosiraceae</taxon>
        <taxon>Thalassiosira</taxon>
    </lineage>
</organism>
<feature type="compositionally biased region" description="Basic and acidic residues" evidence="1">
    <location>
        <begin position="85"/>
        <end position="99"/>
    </location>
</feature>
<evidence type="ECO:0000313" key="3">
    <source>
        <dbReference type="Proteomes" id="UP000266841"/>
    </source>
</evidence>
<gene>
    <name evidence="2" type="ORF">THAOC_25539</name>
</gene>
<keyword evidence="3" id="KW-1185">Reference proteome</keyword>
<feature type="region of interest" description="Disordered" evidence="1">
    <location>
        <begin position="85"/>
        <end position="230"/>
    </location>
</feature>
<feature type="compositionally biased region" description="Basic residues" evidence="1">
    <location>
        <begin position="153"/>
        <end position="176"/>
    </location>
</feature>
<dbReference type="AlphaFoldDB" id="K0S7L3"/>
<proteinExistence type="predicted"/>
<dbReference type="EMBL" id="AGNL01035257">
    <property type="protein sequence ID" value="EJK54802.1"/>
    <property type="molecule type" value="Genomic_DNA"/>
</dbReference>